<accession>A0A927Q154</accession>
<comment type="caution">
    <text evidence="1">The sequence shown here is derived from an EMBL/GenBank/DDBJ whole genome shotgun (WGS) entry which is preliminary data.</text>
</comment>
<dbReference type="AlphaFoldDB" id="A0A927Q154"/>
<dbReference type="Proteomes" id="UP000616839">
    <property type="component" value="Unassembled WGS sequence"/>
</dbReference>
<proteinExistence type="predicted"/>
<evidence type="ECO:0000313" key="1">
    <source>
        <dbReference type="EMBL" id="MBD8869144.1"/>
    </source>
</evidence>
<keyword evidence="2" id="KW-1185">Reference proteome</keyword>
<dbReference type="RefSeq" id="WP_192141342.1">
    <property type="nucleotide sequence ID" value="NZ_JACYXZ010000001.1"/>
</dbReference>
<reference evidence="1" key="1">
    <citation type="submission" date="2020-09" db="EMBL/GenBank/DDBJ databases">
        <title>Nocardioides sp. strain MJB4 16S ribosomal RNA gene Genome sequencing and assembly.</title>
        <authorList>
            <person name="Kim I."/>
        </authorList>
    </citation>
    <scope>NUCLEOTIDE SEQUENCE</scope>
    <source>
        <strain evidence="1">MJB4</strain>
    </source>
</reference>
<evidence type="ECO:0000313" key="2">
    <source>
        <dbReference type="Proteomes" id="UP000616839"/>
    </source>
</evidence>
<organism evidence="1 2">
    <name type="scientific">Nocardioides donggukensis</name>
    <dbReference type="NCBI Taxonomy" id="2774019"/>
    <lineage>
        <taxon>Bacteria</taxon>
        <taxon>Bacillati</taxon>
        <taxon>Actinomycetota</taxon>
        <taxon>Actinomycetes</taxon>
        <taxon>Propionibacteriales</taxon>
        <taxon>Nocardioidaceae</taxon>
        <taxon>Nocardioides</taxon>
    </lineage>
</organism>
<protein>
    <submittedName>
        <fullName evidence="1">Uncharacterized protein</fullName>
    </submittedName>
</protein>
<dbReference type="EMBL" id="JACYXZ010000001">
    <property type="protein sequence ID" value="MBD8869144.1"/>
    <property type="molecule type" value="Genomic_DNA"/>
</dbReference>
<name>A0A927Q154_9ACTN</name>
<gene>
    <name evidence="1" type="ORF">IE331_05860</name>
</gene>
<sequence length="113" mass="12551">MSVETRLASARRVPAWVLVALAVQIAVPLAVTVGDPIPSRFGFHMYTDLNPVEFDLYDASGAELEPDRVAVARLRPEIDWTGPLPEYLCDRFPEAAEVRVRDGEGERSLTCRP</sequence>